<protein>
    <submittedName>
        <fullName evidence="2">Uncharacterized protein</fullName>
    </submittedName>
</protein>
<proteinExistence type="predicted"/>
<dbReference type="Proteomes" id="UP000785679">
    <property type="component" value="Unassembled WGS sequence"/>
</dbReference>
<keyword evidence="3" id="KW-1185">Reference proteome</keyword>
<sequence>MPTLAAQALQLAISSTILNAFFSISRIFRQSLLSTLFASSAGKSHSSSLYFLIFKYIFVALSIDWVNQSMTCDT</sequence>
<comment type="caution">
    <text evidence="2">The sequence shown here is derived from an EMBL/GenBank/DDBJ whole genome shotgun (WGS) entry which is preliminary data.</text>
</comment>
<feature type="transmembrane region" description="Helical" evidence="1">
    <location>
        <begin position="49"/>
        <end position="66"/>
    </location>
</feature>
<feature type="transmembrane region" description="Helical" evidence="1">
    <location>
        <begin position="6"/>
        <end position="28"/>
    </location>
</feature>
<name>A0A8J8NFR5_HALGN</name>
<evidence type="ECO:0000313" key="2">
    <source>
        <dbReference type="EMBL" id="TNV73859.1"/>
    </source>
</evidence>
<keyword evidence="1" id="KW-0812">Transmembrane</keyword>
<gene>
    <name evidence="2" type="ORF">FGO68_gene454</name>
</gene>
<evidence type="ECO:0000256" key="1">
    <source>
        <dbReference type="SAM" id="Phobius"/>
    </source>
</evidence>
<accession>A0A8J8NFR5</accession>
<reference evidence="2" key="1">
    <citation type="submission" date="2019-06" db="EMBL/GenBank/DDBJ databases">
        <authorList>
            <person name="Zheng W."/>
        </authorList>
    </citation>
    <scope>NUCLEOTIDE SEQUENCE</scope>
    <source>
        <strain evidence="2">QDHG01</strain>
    </source>
</reference>
<dbReference type="AlphaFoldDB" id="A0A8J8NFR5"/>
<keyword evidence="1" id="KW-0472">Membrane</keyword>
<keyword evidence="1" id="KW-1133">Transmembrane helix</keyword>
<evidence type="ECO:0000313" key="3">
    <source>
        <dbReference type="Proteomes" id="UP000785679"/>
    </source>
</evidence>
<dbReference type="EMBL" id="RRYP01017949">
    <property type="protein sequence ID" value="TNV73859.1"/>
    <property type="molecule type" value="Genomic_DNA"/>
</dbReference>
<organism evidence="2 3">
    <name type="scientific">Halteria grandinella</name>
    <dbReference type="NCBI Taxonomy" id="5974"/>
    <lineage>
        <taxon>Eukaryota</taxon>
        <taxon>Sar</taxon>
        <taxon>Alveolata</taxon>
        <taxon>Ciliophora</taxon>
        <taxon>Intramacronucleata</taxon>
        <taxon>Spirotrichea</taxon>
        <taxon>Stichotrichia</taxon>
        <taxon>Sporadotrichida</taxon>
        <taxon>Halteriidae</taxon>
        <taxon>Halteria</taxon>
    </lineage>
</organism>